<evidence type="ECO:0008006" key="3">
    <source>
        <dbReference type="Google" id="ProtNLM"/>
    </source>
</evidence>
<sequence>MQSLQYMSEYEISRATMAILPYFNEYGYLYSEVREFGRTVYVAETPMNIIKDNCLLFGSTYQGRIDAIRQQIGNRTLTPVLISETYGLCFFPLESPTSEKCIWVSHPNVRTVKSIDSKNSTLVFHNRTSIDVPQARNSLLTKIQKTAQIRCDYLLRNREIEMDFSWREF</sequence>
<comment type="caution">
    <text evidence="1">The sequence shown here is derived from an EMBL/GenBank/DDBJ whole genome shotgun (WGS) entry which is preliminary data.</text>
</comment>
<proteinExistence type="predicted"/>
<dbReference type="AlphaFoldDB" id="A0A235FEF3"/>
<organism evidence="1 2">
    <name type="scientific">Fictibacillus aquaticus</name>
    <dbReference type="NCBI Taxonomy" id="2021314"/>
    <lineage>
        <taxon>Bacteria</taxon>
        <taxon>Bacillati</taxon>
        <taxon>Bacillota</taxon>
        <taxon>Bacilli</taxon>
        <taxon>Bacillales</taxon>
        <taxon>Fictibacillaceae</taxon>
        <taxon>Fictibacillus</taxon>
    </lineage>
</organism>
<evidence type="ECO:0000313" key="1">
    <source>
        <dbReference type="EMBL" id="OYD59363.1"/>
    </source>
</evidence>
<dbReference type="EMBL" id="NOII01000001">
    <property type="protein sequence ID" value="OYD59363.1"/>
    <property type="molecule type" value="Genomic_DNA"/>
</dbReference>
<dbReference type="OrthoDB" id="2417337at2"/>
<keyword evidence="2" id="KW-1185">Reference proteome</keyword>
<dbReference type="Proteomes" id="UP000215059">
    <property type="component" value="Unassembled WGS sequence"/>
</dbReference>
<dbReference type="InterPro" id="IPR010461">
    <property type="entry name" value="ComK"/>
</dbReference>
<reference evidence="1 2" key="1">
    <citation type="submission" date="2017-07" db="EMBL/GenBank/DDBJ databases">
        <title>Fictibacillus sp. nov. GDSW-R2A3 Genome sequencing and assembly.</title>
        <authorList>
            <person name="Mayilraj S."/>
        </authorList>
    </citation>
    <scope>NUCLEOTIDE SEQUENCE [LARGE SCALE GENOMIC DNA]</scope>
    <source>
        <strain evidence="1 2">GDSW-R2A3</strain>
    </source>
</reference>
<evidence type="ECO:0000313" key="2">
    <source>
        <dbReference type="Proteomes" id="UP000215059"/>
    </source>
</evidence>
<gene>
    <name evidence="1" type="ORF">CGZ90_05595</name>
</gene>
<dbReference type="Pfam" id="PF06338">
    <property type="entry name" value="ComK"/>
    <property type="match status" value="1"/>
</dbReference>
<dbReference type="RefSeq" id="WP_094251324.1">
    <property type="nucleotide sequence ID" value="NZ_JBHLXL010000001.1"/>
</dbReference>
<protein>
    <recommendedName>
        <fullName evidence="3">Transcriptional regulator</fullName>
    </recommendedName>
</protein>
<accession>A0A235FEF3</accession>
<dbReference type="GO" id="GO:0030420">
    <property type="term" value="P:establishment of competence for transformation"/>
    <property type="evidence" value="ECO:0007669"/>
    <property type="project" value="InterPro"/>
</dbReference>
<name>A0A235FEF3_9BACL</name>